<feature type="domain" description="Translocation and assembly module TamB C-terminal" evidence="7">
    <location>
        <begin position="1039"/>
        <end position="1495"/>
    </location>
</feature>
<evidence type="ECO:0000256" key="5">
    <source>
        <dbReference type="SAM" id="MobiDB-lite"/>
    </source>
</evidence>
<keyword evidence="9" id="KW-1185">Reference proteome</keyword>
<evidence type="ECO:0000256" key="6">
    <source>
        <dbReference type="SAM" id="Phobius"/>
    </source>
</evidence>
<organism evidence="8 9">
    <name type="scientific">Reichenbachiella agariperforans</name>
    <dbReference type="NCBI Taxonomy" id="156994"/>
    <lineage>
        <taxon>Bacteria</taxon>
        <taxon>Pseudomonadati</taxon>
        <taxon>Bacteroidota</taxon>
        <taxon>Cytophagia</taxon>
        <taxon>Cytophagales</taxon>
        <taxon>Reichenbachiellaceae</taxon>
        <taxon>Reichenbachiella</taxon>
    </lineage>
</organism>
<evidence type="ECO:0000256" key="2">
    <source>
        <dbReference type="ARBA" id="ARBA00022692"/>
    </source>
</evidence>
<dbReference type="PANTHER" id="PTHR36985:SF1">
    <property type="entry name" value="TRANSLOCATION AND ASSEMBLY MODULE SUBUNIT TAMB"/>
    <property type="match status" value="1"/>
</dbReference>
<evidence type="ECO:0000259" key="7">
    <source>
        <dbReference type="Pfam" id="PF04357"/>
    </source>
</evidence>
<comment type="subcellular location">
    <subcellularLocation>
        <location evidence="1">Membrane</location>
        <topology evidence="1">Single-pass membrane protein</topology>
    </subcellularLocation>
</comment>
<name>A0A1M6LBZ1_REIAG</name>
<proteinExistence type="predicted"/>
<keyword evidence="4 6" id="KW-0472">Membrane</keyword>
<dbReference type="InterPro" id="IPR007452">
    <property type="entry name" value="TamB_C"/>
</dbReference>
<protein>
    <recommendedName>
        <fullName evidence="7">Translocation and assembly module TamB C-terminal domain-containing protein</fullName>
    </recommendedName>
</protein>
<evidence type="ECO:0000313" key="9">
    <source>
        <dbReference type="Proteomes" id="UP000184474"/>
    </source>
</evidence>
<sequence length="1534" mass="174903">MAKKHNVQRGVIFHRITNVLLWIPIVILSVLLVSFAFFQVPTVQTKFINSLFDQVSLRTDYKITVGHTNLTSFDKMHLEDIRIFEKATDSTLISAKSAQIDLKIFDLLFRKQLNADILELESPFVHLIKKNDSTDVNINVFINQLKTLLKKDYPQQKKLSASIERVEISNGTFSFNDQRRDSIQTGKDYYHFQYKQLLSTISNFTLSSDSIAMEVDRMKTNDPTGQLSVQSFFGKIAYTPNSLSIYNFLLNTKDSQIGDSIVFNYSHPSDFSQFVDKIKFHSHLKRSIISLHELALFNPNISPIHKTISLSGEISGKVKRLKGQDLNVRFGTKSQLRGSASFYGLPNIKETFIDLKMKHSVVLPEDISPFVKETYRNQIHNLGTTQFDASFLGFLSDFVADGEFYTDAGNITTDLNFKTNDQDIPAYTGQLAFTQFDLKTLDPESNYLGDITMHGSITGSGLDKKNAKFTLNAFMDSIAVYNYNYKNITTQGHFAKEMFDGDLTIADPNLAFSGHLDIDLHDNVNKIDITAQLDSVHVHKLGFIEKPLSLSSKIDINMKGLKTDELKGYINLYDNQITFENKPLEIDSIKFLSTTIGSQRLMHIETEGLTGEIKGEYKNSKLFSSLSNFAQELMMYLNPDSVEMNNYYRHKLLEVPLDPFEAEITLNLWDLNKFITPFYPSFNLSPNVKIEGRYQQNATTQLSLYTTFDTLAFGKSTFTDNELDFNLSKETHNREVLASMYIHSDNQLWPSDYSSENLTVDAVWFQDQMELFMNLEQEKYANYLGINSLVSFESDEVKFELAPSSIKILNEKWKWDDDNYVIYKDDTWQFSNLKLYSDEEYISINGNYSTLPGNQLDINIHEFSFENIQSLFDTQITGTLDGSIQIQKGIEEDLIESDLLAQSVAVEDFLIGDIYALSHWENAENRLSVSLDLIREEQKKIEIGGHIYPYSKTEQLDLIAQFRNTELKIFETFFKNNISDLTGYADAKLTLKGLLNKPDINGIAKINDGETTIDYLQTRYGFNGEIVFDNNQIVPRNFELKDSERNTAQLSGYLLHTGLRDIRMNISANFKRFKLLNTSILDNDAYYGTAYATGQINFSGTPDNIVIVAQAKSEHGTKIAIPIGSLGQYDIEQQEYIEFVDLSQEDTQEVVEKAITETINKIKGIQLQFDIEMTPDAYIELIFDVKSGDIIRGRGNGNIKLQINSDGDFNMFGDYEIEEGGYNFTLYNIINKEFNIQKGSTISWYGNPYEAQLGIRARYRQITSITPLLQPFLDDEQINSPEARRKYPSIVKLNLKGDLMSPQIKFGIDIEDYPEHIAVVSEGITTRYNLESIISAFKTKIASNEQEMNRQVFSLLILRKFSPENSFEVNSATIGSSLSEFVSNQLSYWATQVDENLEIDVDLAGLGDDAFNTFQLRLSYTFLDGRLRVTRGGSLPNEQTKNDMSTIIGDWTVEYLLTDDGRLRVKMYSRSDLNDINQQTGQNGIETGFSLQYVRSFDELSQILRDSRDKNKKPEPAPKVKPKSEGTKEDEIIL</sequence>
<feature type="transmembrane region" description="Helical" evidence="6">
    <location>
        <begin position="20"/>
        <end position="40"/>
    </location>
</feature>
<dbReference type="GO" id="GO:0005886">
    <property type="term" value="C:plasma membrane"/>
    <property type="evidence" value="ECO:0007669"/>
    <property type="project" value="InterPro"/>
</dbReference>
<dbReference type="PANTHER" id="PTHR36985">
    <property type="entry name" value="TRANSLOCATION AND ASSEMBLY MODULE SUBUNIT TAMB"/>
    <property type="match status" value="1"/>
</dbReference>
<feature type="region of interest" description="Disordered" evidence="5">
    <location>
        <begin position="1505"/>
        <end position="1534"/>
    </location>
</feature>
<keyword evidence="3 6" id="KW-1133">Transmembrane helix</keyword>
<evidence type="ECO:0000256" key="1">
    <source>
        <dbReference type="ARBA" id="ARBA00004167"/>
    </source>
</evidence>
<dbReference type="RefSeq" id="WP_073119730.1">
    <property type="nucleotide sequence ID" value="NZ_FRAA01000001.1"/>
</dbReference>
<accession>A0A1M6LBZ1</accession>
<dbReference type="GO" id="GO:0009306">
    <property type="term" value="P:protein secretion"/>
    <property type="evidence" value="ECO:0007669"/>
    <property type="project" value="InterPro"/>
</dbReference>
<dbReference type="Proteomes" id="UP000184474">
    <property type="component" value="Unassembled WGS sequence"/>
</dbReference>
<reference evidence="9" key="1">
    <citation type="submission" date="2016-11" db="EMBL/GenBank/DDBJ databases">
        <authorList>
            <person name="Varghese N."/>
            <person name="Submissions S."/>
        </authorList>
    </citation>
    <scope>NUCLEOTIDE SEQUENCE [LARGE SCALE GENOMIC DNA]</scope>
    <source>
        <strain evidence="9">DSM 26134</strain>
    </source>
</reference>
<evidence type="ECO:0000256" key="4">
    <source>
        <dbReference type="ARBA" id="ARBA00023136"/>
    </source>
</evidence>
<dbReference type="EMBL" id="FRAA01000001">
    <property type="protein sequence ID" value="SHJ68615.1"/>
    <property type="molecule type" value="Genomic_DNA"/>
</dbReference>
<evidence type="ECO:0000256" key="3">
    <source>
        <dbReference type="ARBA" id="ARBA00022989"/>
    </source>
</evidence>
<evidence type="ECO:0000313" key="8">
    <source>
        <dbReference type="EMBL" id="SHJ68615.1"/>
    </source>
</evidence>
<dbReference type="Pfam" id="PF04357">
    <property type="entry name" value="TamB"/>
    <property type="match status" value="1"/>
</dbReference>
<gene>
    <name evidence="8" type="ORF">SAMN04488028_101900</name>
</gene>
<keyword evidence="2 6" id="KW-0812">Transmembrane</keyword>
<dbReference type="STRING" id="156994.SAMN04488028_101900"/>